<dbReference type="AlphaFoldDB" id="A0A381WXM2"/>
<organism evidence="1">
    <name type="scientific">marine metagenome</name>
    <dbReference type="NCBI Taxonomy" id="408172"/>
    <lineage>
        <taxon>unclassified sequences</taxon>
        <taxon>metagenomes</taxon>
        <taxon>ecological metagenomes</taxon>
    </lineage>
</organism>
<dbReference type="EMBL" id="UINC01013224">
    <property type="protein sequence ID" value="SVA57286.1"/>
    <property type="molecule type" value="Genomic_DNA"/>
</dbReference>
<accession>A0A381WXM2</accession>
<reference evidence="1" key="1">
    <citation type="submission" date="2018-05" db="EMBL/GenBank/DDBJ databases">
        <authorList>
            <person name="Lanie J.A."/>
            <person name="Ng W.-L."/>
            <person name="Kazmierczak K.M."/>
            <person name="Andrzejewski T.M."/>
            <person name="Davidsen T.M."/>
            <person name="Wayne K.J."/>
            <person name="Tettelin H."/>
            <person name="Glass J.I."/>
            <person name="Rusch D."/>
            <person name="Podicherti R."/>
            <person name="Tsui H.-C.T."/>
            <person name="Winkler M.E."/>
        </authorList>
    </citation>
    <scope>NUCLEOTIDE SEQUENCE</scope>
</reference>
<dbReference type="InterPro" id="IPR013784">
    <property type="entry name" value="Carb-bd-like_fold"/>
</dbReference>
<evidence type="ECO:0000313" key="1">
    <source>
        <dbReference type="EMBL" id="SVA57286.1"/>
    </source>
</evidence>
<dbReference type="GO" id="GO:0030246">
    <property type="term" value="F:carbohydrate binding"/>
    <property type="evidence" value="ECO:0007669"/>
    <property type="project" value="InterPro"/>
</dbReference>
<gene>
    <name evidence="1" type="ORF">METZ01_LOCUS110140</name>
</gene>
<name>A0A381WXM2_9ZZZZ</name>
<dbReference type="InterPro" id="IPR008972">
    <property type="entry name" value="Cupredoxin"/>
</dbReference>
<dbReference type="PROSITE" id="PS51257">
    <property type="entry name" value="PROKAR_LIPOPROTEIN"/>
    <property type="match status" value="1"/>
</dbReference>
<dbReference type="Gene3D" id="2.60.40.420">
    <property type="entry name" value="Cupredoxins - blue copper proteins"/>
    <property type="match status" value="1"/>
</dbReference>
<dbReference type="SUPFAM" id="SSF49452">
    <property type="entry name" value="Starch-binding domain-like"/>
    <property type="match status" value="1"/>
</dbReference>
<dbReference type="Gene3D" id="2.60.40.1120">
    <property type="entry name" value="Carboxypeptidase-like, regulatory domain"/>
    <property type="match status" value="1"/>
</dbReference>
<sequence>MFVLGKNEKLLSVALVITLILVGCGGGDSADTASSSAEVAVVENPVDPSTAGNISGSVAFAGNAPAMDAIDMSAEPVCADKHASSPMTQTVVVNDNGTLGNVFVYVKEGSAIEGMQFPIPSATLLNQDGCVYTPHVVGVMVDQEITIRNSDGLLHNINATPTEQRGFNTSQPVNMDTSQDFGTPEVMVPLRCDVHSWMTAYVGVVSHPYHSVSDGSGAFSLSTLPEGEYVVEAWHEEYGTQTQAVTVTAGGTTDITFTFSADMANAVVPMGTPIDPHKHAVATDQQ</sequence>
<evidence type="ECO:0008006" key="2">
    <source>
        <dbReference type="Google" id="ProtNLM"/>
    </source>
</evidence>
<dbReference type="SUPFAM" id="SSF49503">
    <property type="entry name" value="Cupredoxins"/>
    <property type="match status" value="1"/>
</dbReference>
<proteinExistence type="predicted"/>
<protein>
    <recommendedName>
        <fullName evidence="2">Rhamnogalacturonan lyase domain-containing protein</fullName>
    </recommendedName>
</protein>
<dbReference type="Pfam" id="PF13620">
    <property type="entry name" value="CarboxypepD_reg"/>
    <property type="match status" value="1"/>
</dbReference>